<dbReference type="InterPro" id="IPR046348">
    <property type="entry name" value="SIS_dom_sf"/>
</dbReference>
<dbReference type="Pfam" id="PF01380">
    <property type="entry name" value="SIS"/>
    <property type="match status" value="1"/>
</dbReference>
<evidence type="ECO:0000259" key="5">
    <source>
        <dbReference type="PROSITE" id="PS51464"/>
    </source>
</evidence>
<gene>
    <name evidence="6" type="ORF">CKO21_04995</name>
</gene>
<reference evidence="6" key="2">
    <citation type="journal article" date="2020" name="Microorganisms">
        <title>Osmotic Adaptation and Compatible Solute Biosynthesis of Phototrophic Bacteria as Revealed from Genome Analyses.</title>
        <authorList>
            <person name="Imhoff J.F."/>
            <person name="Rahn T."/>
            <person name="Kunzel S."/>
            <person name="Keller A."/>
            <person name="Neulinger S.C."/>
        </authorList>
    </citation>
    <scope>NUCLEOTIDE SEQUENCE</scope>
    <source>
        <strain evidence="6">DSM 9154</strain>
    </source>
</reference>
<dbReference type="CDD" id="cd05013">
    <property type="entry name" value="SIS_RpiR"/>
    <property type="match status" value="1"/>
</dbReference>
<dbReference type="PANTHER" id="PTHR30514:SF1">
    <property type="entry name" value="HTH-TYPE TRANSCRIPTIONAL REGULATOR HEXR-RELATED"/>
    <property type="match status" value="1"/>
</dbReference>
<dbReference type="InterPro" id="IPR047640">
    <property type="entry name" value="RpiR-like"/>
</dbReference>
<dbReference type="Proteomes" id="UP000778970">
    <property type="component" value="Unassembled WGS sequence"/>
</dbReference>
<dbReference type="InterPro" id="IPR036388">
    <property type="entry name" value="WH-like_DNA-bd_sf"/>
</dbReference>
<comment type="caution">
    <text evidence="6">The sequence shown here is derived from an EMBL/GenBank/DDBJ whole genome shotgun (WGS) entry which is preliminary data.</text>
</comment>
<name>A0A934UZC9_9PROT</name>
<accession>A0A934UZC9</accession>
<protein>
    <submittedName>
        <fullName evidence="6">MurR/RpiR family transcriptional regulator</fullName>
    </submittedName>
</protein>
<dbReference type="InterPro" id="IPR001347">
    <property type="entry name" value="SIS_dom"/>
</dbReference>
<sequence length="291" mass="30421">MPLDLIAKLREAAAEGSKADRAVARAMLSDLEQACRASIAELAAAAGVSEPSVTRFCRELGCDGVRDFKMQLVQVLAVGGLYLYPQPLDRSESARRIVNAVSEGAHAAVDAAAKAADMSKVEQVAGLLTQAKRIYVYGSGGVSSLGAIELQNRLFRLGLAVVAHTDGQMQRMTASVANSDCVIVAISSSGRAPSALEATKIARQYGASTVALSAPDSPLGEVVDVCLPAPFPGDDQLYKPTSGRYALLIVVDLIAMAAAETLGPDVLEGLRRIRTSLSSLNRGDPTRPIGD</sequence>
<dbReference type="PROSITE" id="PS51464">
    <property type="entry name" value="SIS"/>
    <property type="match status" value="1"/>
</dbReference>
<keyword evidence="2" id="KW-0238">DNA-binding</keyword>
<keyword evidence="1" id="KW-0805">Transcription regulation</keyword>
<dbReference type="Gene3D" id="3.40.50.10490">
    <property type="entry name" value="Glucose-6-phosphate isomerase like protein, domain 1"/>
    <property type="match status" value="1"/>
</dbReference>
<feature type="domain" description="SIS" evidence="5">
    <location>
        <begin position="124"/>
        <end position="264"/>
    </location>
</feature>
<dbReference type="PANTHER" id="PTHR30514">
    <property type="entry name" value="GLUCOKINASE"/>
    <property type="match status" value="1"/>
</dbReference>
<evidence type="ECO:0000256" key="1">
    <source>
        <dbReference type="ARBA" id="ARBA00023015"/>
    </source>
</evidence>
<dbReference type="Pfam" id="PF01418">
    <property type="entry name" value="HTH_6"/>
    <property type="match status" value="1"/>
</dbReference>
<evidence type="ECO:0000313" key="7">
    <source>
        <dbReference type="Proteomes" id="UP000778970"/>
    </source>
</evidence>
<keyword evidence="7" id="KW-1185">Reference proteome</keyword>
<dbReference type="InterPro" id="IPR000281">
    <property type="entry name" value="HTH_RpiR"/>
</dbReference>
<dbReference type="GO" id="GO:0003700">
    <property type="term" value="F:DNA-binding transcription factor activity"/>
    <property type="evidence" value="ECO:0007669"/>
    <property type="project" value="InterPro"/>
</dbReference>
<dbReference type="Gene3D" id="1.10.10.10">
    <property type="entry name" value="Winged helix-like DNA-binding domain superfamily/Winged helix DNA-binding domain"/>
    <property type="match status" value="1"/>
</dbReference>
<evidence type="ECO:0000256" key="2">
    <source>
        <dbReference type="ARBA" id="ARBA00023125"/>
    </source>
</evidence>
<dbReference type="GO" id="GO:0003677">
    <property type="term" value="F:DNA binding"/>
    <property type="evidence" value="ECO:0007669"/>
    <property type="project" value="UniProtKB-KW"/>
</dbReference>
<evidence type="ECO:0000259" key="4">
    <source>
        <dbReference type="PROSITE" id="PS51071"/>
    </source>
</evidence>
<proteinExistence type="predicted"/>
<dbReference type="SUPFAM" id="SSF53697">
    <property type="entry name" value="SIS domain"/>
    <property type="match status" value="1"/>
</dbReference>
<dbReference type="EMBL" id="NRRE01000017">
    <property type="protein sequence ID" value="MBK1696598.1"/>
    <property type="molecule type" value="Genomic_DNA"/>
</dbReference>
<organism evidence="6 7">
    <name type="scientific">Rhodovibrio salinarum</name>
    <dbReference type="NCBI Taxonomy" id="1087"/>
    <lineage>
        <taxon>Bacteria</taxon>
        <taxon>Pseudomonadati</taxon>
        <taxon>Pseudomonadota</taxon>
        <taxon>Alphaproteobacteria</taxon>
        <taxon>Rhodospirillales</taxon>
        <taxon>Rhodovibrionaceae</taxon>
        <taxon>Rhodovibrio</taxon>
    </lineage>
</organism>
<dbReference type="InterPro" id="IPR009057">
    <property type="entry name" value="Homeodomain-like_sf"/>
</dbReference>
<dbReference type="SUPFAM" id="SSF46689">
    <property type="entry name" value="Homeodomain-like"/>
    <property type="match status" value="1"/>
</dbReference>
<keyword evidence="3" id="KW-0804">Transcription</keyword>
<feature type="domain" description="HTH rpiR-type" evidence="4">
    <location>
        <begin position="3"/>
        <end position="79"/>
    </location>
</feature>
<evidence type="ECO:0000313" key="6">
    <source>
        <dbReference type="EMBL" id="MBK1696598.1"/>
    </source>
</evidence>
<dbReference type="RefSeq" id="WP_037256489.1">
    <property type="nucleotide sequence ID" value="NZ_NRRE01000017.1"/>
</dbReference>
<reference evidence="6" key="1">
    <citation type="submission" date="2017-08" db="EMBL/GenBank/DDBJ databases">
        <authorList>
            <person name="Imhoff J.F."/>
            <person name="Rahn T."/>
            <person name="Kuenzel S."/>
            <person name="Neulinger S.C."/>
        </authorList>
    </citation>
    <scope>NUCLEOTIDE SEQUENCE</scope>
    <source>
        <strain evidence="6">DSM 9154</strain>
    </source>
</reference>
<dbReference type="GO" id="GO:0097367">
    <property type="term" value="F:carbohydrate derivative binding"/>
    <property type="evidence" value="ECO:0007669"/>
    <property type="project" value="InterPro"/>
</dbReference>
<dbReference type="InterPro" id="IPR035472">
    <property type="entry name" value="RpiR-like_SIS"/>
</dbReference>
<dbReference type="GO" id="GO:1901135">
    <property type="term" value="P:carbohydrate derivative metabolic process"/>
    <property type="evidence" value="ECO:0007669"/>
    <property type="project" value="InterPro"/>
</dbReference>
<evidence type="ECO:0000256" key="3">
    <source>
        <dbReference type="ARBA" id="ARBA00023163"/>
    </source>
</evidence>
<dbReference type="PROSITE" id="PS51071">
    <property type="entry name" value="HTH_RPIR"/>
    <property type="match status" value="1"/>
</dbReference>
<dbReference type="AlphaFoldDB" id="A0A934UZC9"/>